<protein>
    <recommendedName>
        <fullName evidence="9">SH3 domain-containing protein</fullName>
    </recommendedName>
</protein>
<evidence type="ECO:0000313" key="10">
    <source>
        <dbReference type="EMBL" id="CAF9905176.1"/>
    </source>
</evidence>
<dbReference type="InterPro" id="IPR036028">
    <property type="entry name" value="SH3-like_dom_sf"/>
</dbReference>
<feature type="compositionally biased region" description="Low complexity" evidence="7">
    <location>
        <begin position="61"/>
        <end position="73"/>
    </location>
</feature>
<evidence type="ECO:0000256" key="4">
    <source>
        <dbReference type="ARBA" id="ARBA00022989"/>
    </source>
</evidence>
<dbReference type="CDD" id="cd11854">
    <property type="entry name" value="SH3_Fus1p"/>
    <property type="match status" value="1"/>
</dbReference>
<comment type="subcellular location">
    <subcellularLocation>
        <location evidence="1">Membrane</location>
        <topology evidence="1">Single-pass membrane protein</topology>
    </subcellularLocation>
</comment>
<feature type="region of interest" description="Disordered" evidence="7">
    <location>
        <begin position="433"/>
        <end position="484"/>
    </location>
</feature>
<dbReference type="InterPro" id="IPR001452">
    <property type="entry name" value="SH3_domain"/>
</dbReference>
<dbReference type="SUPFAM" id="SSF50044">
    <property type="entry name" value="SH3-domain"/>
    <property type="match status" value="1"/>
</dbReference>
<comment type="caution">
    <text evidence="10">The sequence shown here is derived from an EMBL/GenBank/DDBJ whole genome shotgun (WGS) entry which is preliminary data.</text>
</comment>
<dbReference type="OrthoDB" id="5340910at2759"/>
<accession>A0A8H3EE67</accession>
<feature type="compositionally biased region" description="Low complexity" evidence="7">
    <location>
        <begin position="103"/>
        <end position="121"/>
    </location>
</feature>
<dbReference type="Gene3D" id="2.30.30.40">
    <property type="entry name" value="SH3 Domains"/>
    <property type="match status" value="1"/>
</dbReference>
<dbReference type="InterPro" id="IPR051694">
    <property type="entry name" value="Immunoregulatory_rcpt-like"/>
</dbReference>
<keyword evidence="2 6" id="KW-0728">SH3 domain</keyword>
<feature type="compositionally biased region" description="Low complexity" evidence="7">
    <location>
        <begin position="468"/>
        <end position="481"/>
    </location>
</feature>
<dbReference type="EMBL" id="CAJPDS010000003">
    <property type="protein sequence ID" value="CAF9905176.1"/>
    <property type="molecule type" value="Genomic_DNA"/>
</dbReference>
<feature type="region of interest" description="Disordered" evidence="7">
    <location>
        <begin position="527"/>
        <end position="679"/>
    </location>
</feature>
<dbReference type="SMART" id="SM00326">
    <property type="entry name" value="SH3"/>
    <property type="match status" value="1"/>
</dbReference>
<feature type="region of interest" description="Disordered" evidence="7">
    <location>
        <begin position="363"/>
        <end position="388"/>
    </location>
</feature>
<evidence type="ECO:0000256" key="7">
    <source>
        <dbReference type="SAM" id="MobiDB-lite"/>
    </source>
</evidence>
<sequence>MAYHNHAHHLHRRDRVQNAHQEVRRQDTLVSVVYVTASPTFTGKIGGYKTLDGSEEDTSLPPVVVPETTSPVVKASPTVIAQSSQAKKEETSTSVTPVAVAKTTQQTQSIPTQQPSTTQQPAESSKATSKVATPEAVSSSISSTSSISSSKSVSKGATESTSKTLSETLLPTHQVKSSSFSSPTLESTSVASSFNAQSASTSSPTAAAVAEKSTSGGMSGGAKAGLAIGILLAIGALAALVFFCLRRRRTQSNNAYSKTSDEKAALGGVGASVGLGRSASVQTATTSRTAPRLSLRPVTQFLPDLAAQRKSGGNLLAVTGGQPRHNVPSSNGADIEKAAMGNQPNDLANPFGNHAAVPDKVPTDSRADSATNPFSNHAEISRQLTNVSPEPEVVAPAPLRIRTPTPDGKSAAEAGAVAVGAAGAMAIQRQDAPKPLNLSPSRAASPAMSNHLDGGMPSPAGSEFSMTPASPGSYPQGQPPSNVHRIQLDFKPSMDDELSLRAGQLVRLLHEYDDGWALCIRLDRSQQGVAPRTCLSARPVKPRPPPGARGPPPRGPPPPGMISNQQRPSSPASGRGSPSPYNRDPRAHSPSPVRGQRSMSPGPYGGGPQRPVIPTPGKRRSNSASAVRERRNSPPGPSPMNPNVQRVPMQIQAVTAPGQVLATSPPQSLARKPVPGQAM</sequence>
<keyword evidence="11" id="KW-1185">Reference proteome</keyword>
<dbReference type="PANTHER" id="PTHR15549">
    <property type="entry name" value="PAIRED IMMUNOGLOBULIN-LIKE TYPE 2 RECEPTOR"/>
    <property type="match status" value="1"/>
</dbReference>
<dbReference type="Proteomes" id="UP000664521">
    <property type="component" value="Unassembled WGS sequence"/>
</dbReference>
<evidence type="ECO:0000259" key="9">
    <source>
        <dbReference type="PROSITE" id="PS50002"/>
    </source>
</evidence>
<reference evidence="10" key="1">
    <citation type="submission" date="2021-03" db="EMBL/GenBank/DDBJ databases">
        <authorList>
            <person name="Tagirdzhanova G."/>
        </authorList>
    </citation>
    <scope>NUCLEOTIDE SEQUENCE</scope>
</reference>
<feature type="region of interest" description="Disordered" evidence="7">
    <location>
        <begin position="1"/>
        <end position="20"/>
    </location>
</feature>
<feature type="compositionally biased region" description="Basic residues" evidence="7">
    <location>
        <begin position="1"/>
        <end position="14"/>
    </location>
</feature>
<feature type="compositionally biased region" description="Low complexity" evidence="7">
    <location>
        <begin position="567"/>
        <end position="580"/>
    </location>
</feature>
<evidence type="ECO:0000256" key="5">
    <source>
        <dbReference type="ARBA" id="ARBA00023136"/>
    </source>
</evidence>
<keyword evidence="3 8" id="KW-0812">Transmembrane</keyword>
<dbReference type="GO" id="GO:0071944">
    <property type="term" value="C:cell periphery"/>
    <property type="evidence" value="ECO:0007669"/>
    <property type="project" value="UniProtKB-ARBA"/>
</dbReference>
<feature type="region of interest" description="Disordered" evidence="7">
    <location>
        <begin position="44"/>
        <end position="183"/>
    </location>
</feature>
<dbReference type="Pfam" id="PF14604">
    <property type="entry name" value="SH3_9"/>
    <property type="match status" value="1"/>
</dbReference>
<feature type="compositionally biased region" description="Pro residues" evidence="7">
    <location>
        <begin position="542"/>
        <end position="560"/>
    </location>
</feature>
<evidence type="ECO:0000313" key="11">
    <source>
        <dbReference type="Proteomes" id="UP000664521"/>
    </source>
</evidence>
<gene>
    <name evidence="10" type="ORF">HETSPECPRED_004902</name>
</gene>
<evidence type="ECO:0000256" key="8">
    <source>
        <dbReference type="SAM" id="Phobius"/>
    </source>
</evidence>
<dbReference type="GO" id="GO:0016020">
    <property type="term" value="C:membrane"/>
    <property type="evidence" value="ECO:0007669"/>
    <property type="project" value="UniProtKB-SubCell"/>
</dbReference>
<feature type="domain" description="SH3" evidence="9">
    <location>
        <begin position="479"/>
        <end position="540"/>
    </location>
</feature>
<dbReference type="PROSITE" id="PS50002">
    <property type="entry name" value="SH3"/>
    <property type="match status" value="1"/>
</dbReference>
<evidence type="ECO:0000256" key="3">
    <source>
        <dbReference type="ARBA" id="ARBA00022692"/>
    </source>
</evidence>
<name>A0A8H3EE67_9LECA</name>
<feature type="compositionally biased region" description="Polar residues" evidence="7">
    <location>
        <begin position="122"/>
        <end position="131"/>
    </location>
</feature>
<evidence type="ECO:0000256" key="1">
    <source>
        <dbReference type="ARBA" id="ARBA00004167"/>
    </source>
</evidence>
<feature type="compositionally biased region" description="Low complexity" evidence="7">
    <location>
        <begin position="135"/>
        <end position="183"/>
    </location>
</feature>
<evidence type="ECO:0000256" key="6">
    <source>
        <dbReference type="PROSITE-ProRule" id="PRU00192"/>
    </source>
</evidence>
<keyword evidence="4 8" id="KW-1133">Transmembrane helix</keyword>
<organism evidence="10 11">
    <name type="scientific">Heterodermia speciosa</name>
    <dbReference type="NCBI Taxonomy" id="116794"/>
    <lineage>
        <taxon>Eukaryota</taxon>
        <taxon>Fungi</taxon>
        <taxon>Dikarya</taxon>
        <taxon>Ascomycota</taxon>
        <taxon>Pezizomycotina</taxon>
        <taxon>Lecanoromycetes</taxon>
        <taxon>OSLEUM clade</taxon>
        <taxon>Lecanoromycetidae</taxon>
        <taxon>Caliciales</taxon>
        <taxon>Physciaceae</taxon>
        <taxon>Heterodermia</taxon>
    </lineage>
</organism>
<proteinExistence type="predicted"/>
<dbReference type="InterPro" id="IPR035521">
    <property type="entry name" value="Fus1_SH3"/>
</dbReference>
<feature type="transmembrane region" description="Helical" evidence="8">
    <location>
        <begin position="224"/>
        <end position="245"/>
    </location>
</feature>
<keyword evidence="5 8" id="KW-0472">Membrane</keyword>
<dbReference type="AlphaFoldDB" id="A0A8H3EE67"/>
<evidence type="ECO:0000256" key="2">
    <source>
        <dbReference type="ARBA" id="ARBA00022443"/>
    </source>
</evidence>